<dbReference type="GO" id="GO:1905762">
    <property type="term" value="F:CCR4-NOT complex binding"/>
    <property type="evidence" value="ECO:0007669"/>
    <property type="project" value="TreeGrafter"/>
</dbReference>
<dbReference type="CDD" id="cd10910">
    <property type="entry name" value="PIN_limkain_b1_N_like"/>
    <property type="match status" value="1"/>
</dbReference>
<protein>
    <recommendedName>
        <fullName evidence="2">NYN domain-containing protein</fullName>
    </recommendedName>
</protein>
<gene>
    <name evidence="3" type="ORF">PLEOSDRAFT_1110618</name>
</gene>
<accession>A0A067P046</accession>
<dbReference type="PANTHER" id="PTHR14379:SF3">
    <property type="entry name" value="MEIOSIS REGULATOR AND MRNA STABILITY FACTOR 1"/>
    <property type="match status" value="1"/>
</dbReference>
<evidence type="ECO:0000313" key="4">
    <source>
        <dbReference type="Proteomes" id="UP000027073"/>
    </source>
</evidence>
<proteinExistence type="predicted"/>
<dbReference type="STRING" id="1137138.A0A067P046"/>
<dbReference type="HOGENOM" id="CLU_019899_0_0_1"/>
<dbReference type="Proteomes" id="UP000027073">
    <property type="component" value="Unassembled WGS sequence"/>
</dbReference>
<dbReference type="Gene3D" id="3.40.50.1010">
    <property type="entry name" value="5'-nuclease"/>
    <property type="match status" value="1"/>
</dbReference>
<dbReference type="InterPro" id="IPR024768">
    <property type="entry name" value="Marf1"/>
</dbReference>
<evidence type="ECO:0000259" key="2">
    <source>
        <dbReference type="Pfam" id="PF01936"/>
    </source>
</evidence>
<evidence type="ECO:0000313" key="3">
    <source>
        <dbReference type="EMBL" id="KDQ33529.1"/>
    </source>
</evidence>
<dbReference type="AlphaFoldDB" id="A0A067P046"/>
<dbReference type="InterPro" id="IPR021139">
    <property type="entry name" value="NYN"/>
</dbReference>
<dbReference type="OrthoDB" id="549353at2759"/>
<evidence type="ECO:0000256" key="1">
    <source>
        <dbReference type="SAM" id="MobiDB-lite"/>
    </source>
</evidence>
<dbReference type="GO" id="GO:0004540">
    <property type="term" value="F:RNA nuclease activity"/>
    <property type="evidence" value="ECO:0007669"/>
    <property type="project" value="InterPro"/>
</dbReference>
<sequence length="784" mass="85469">MLGRHDNKDVAIFWDYGESPMESLNVIGTRQAPENCHGPSAISGYDVVGSIRNVAHKFGSVKLFKAYLELSEQSMSPRLLTLRSELQSSGVSLTDCPHNGRKNVADQMIMVDMLAYAIDRPAPATIILISGDRDFAYAASVLRLRRYSVVVISLTNPGAHPSLKAQANICLDWNADVMSKVEEEHCHSIQRHEPMFAEEISGPAGVRQRSSTVSTAADILLAPSVHKREIKPSGPIRHKRDNSINHRNIPINVDKATQTHGNFIDTPCSCQATLVPEHLKEDLELPDTRSLREHQLEGVHGSVAPALEASSSAKADLPTWPFSPLGPANGGEEAPLSTQNEALAVSDNPQPLDATASERTKKETVPLDDFPLPVTMSQRVEAFKKMVVLLRQQEQCRSLRLALACELVSAGVVPQAGARDFQDYLYLAECSGLIEQGGSKAEAWVSLHSQWQDSDEYENIFPQSLAQPSTNTNELITPEVIVVDDTPIFTPQSTPLSLASWCDMAGCRDVLLPDVGPTKQINPPDNTDKDNAAPITDSTFHLSAQAPPFVPPIPLQVRSAAIPATTSRNPVPPHFILLVEILLRYSAEGLLMVSRSKVAIELLAKNKLIYQQAGVSRFGEYAALAQSSGLVELGTSEGGDPWISLSLSIASDCPSPSTSPPETLSPPITQRCSAAPGPSLINFHLPTPRPSKPPTTPEPARTKLASHFWPLIDILEEHRRRGIPQPLRSVVAQELQRHNVYKEAGVTKFREYIALAESAQIVTLGGTSGRDWVSFDSDWLQSYG</sequence>
<dbReference type="VEuPathDB" id="FungiDB:PLEOSDRAFT_1110618"/>
<dbReference type="PANTHER" id="PTHR14379">
    <property type="entry name" value="LIMKAIN B LKAP"/>
    <property type="match status" value="1"/>
</dbReference>
<feature type="domain" description="NYN" evidence="2">
    <location>
        <begin position="11"/>
        <end position="168"/>
    </location>
</feature>
<dbReference type="Pfam" id="PF01936">
    <property type="entry name" value="NYN"/>
    <property type="match status" value="1"/>
</dbReference>
<dbReference type="GO" id="GO:0010468">
    <property type="term" value="P:regulation of gene expression"/>
    <property type="evidence" value="ECO:0007669"/>
    <property type="project" value="InterPro"/>
</dbReference>
<organism evidence="3 4">
    <name type="scientific">Pleurotus ostreatus (strain PC15)</name>
    <name type="common">Oyster mushroom</name>
    <dbReference type="NCBI Taxonomy" id="1137138"/>
    <lineage>
        <taxon>Eukaryota</taxon>
        <taxon>Fungi</taxon>
        <taxon>Dikarya</taxon>
        <taxon>Basidiomycota</taxon>
        <taxon>Agaricomycotina</taxon>
        <taxon>Agaricomycetes</taxon>
        <taxon>Agaricomycetidae</taxon>
        <taxon>Agaricales</taxon>
        <taxon>Pleurotineae</taxon>
        <taxon>Pleurotaceae</taxon>
        <taxon>Pleurotus</taxon>
    </lineage>
</organism>
<reference evidence="4" key="1">
    <citation type="journal article" date="2014" name="Proc. Natl. Acad. Sci. U.S.A.">
        <title>Extensive sampling of basidiomycete genomes demonstrates inadequacy of the white-rot/brown-rot paradigm for wood decay fungi.</title>
        <authorList>
            <person name="Riley R."/>
            <person name="Salamov A.A."/>
            <person name="Brown D.W."/>
            <person name="Nagy L.G."/>
            <person name="Floudas D."/>
            <person name="Held B.W."/>
            <person name="Levasseur A."/>
            <person name="Lombard V."/>
            <person name="Morin E."/>
            <person name="Otillar R."/>
            <person name="Lindquist E.A."/>
            <person name="Sun H."/>
            <person name="LaButti K.M."/>
            <person name="Schmutz J."/>
            <person name="Jabbour D."/>
            <person name="Luo H."/>
            <person name="Baker S.E."/>
            <person name="Pisabarro A.G."/>
            <person name="Walton J.D."/>
            <person name="Blanchette R.A."/>
            <person name="Henrissat B."/>
            <person name="Martin F."/>
            <person name="Cullen D."/>
            <person name="Hibbett D.S."/>
            <person name="Grigoriev I.V."/>
        </authorList>
    </citation>
    <scope>NUCLEOTIDE SEQUENCE [LARGE SCALE GENOMIC DNA]</scope>
    <source>
        <strain evidence="4">PC15</strain>
    </source>
</reference>
<dbReference type="GO" id="GO:0005777">
    <property type="term" value="C:peroxisome"/>
    <property type="evidence" value="ECO:0007669"/>
    <property type="project" value="InterPro"/>
</dbReference>
<dbReference type="EMBL" id="KL198004">
    <property type="protein sequence ID" value="KDQ33529.1"/>
    <property type="molecule type" value="Genomic_DNA"/>
</dbReference>
<dbReference type="InParanoid" id="A0A067P046"/>
<name>A0A067P046_PLEO1</name>
<feature type="region of interest" description="Disordered" evidence="1">
    <location>
        <begin position="310"/>
        <end position="336"/>
    </location>
</feature>